<keyword evidence="2" id="KW-0472">Membrane</keyword>
<evidence type="ECO:0000256" key="1">
    <source>
        <dbReference type="SAM" id="MobiDB-lite"/>
    </source>
</evidence>
<keyword evidence="2" id="KW-0812">Transmembrane</keyword>
<name>A0A1C3HN30_SERMA</name>
<feature type="transmembrane region" description="Helical" evidence="2">
    <location>
        <begin position="29"/>
        <end position="56"/>
    </location>
</feature>
<proteinExistence type="predicted"/>
<reference evidence="3" key="1">
    <citation type="submission" date="2016-05" db="EMBL/GenBank/DDBJ databases">
        <authorList>
            <person name="Lavstsen T."/>
            <person name="Jespersen J.S."/>
        </authorList>
    </citation>
    <scope>NUCLEOTIDE SEQUENCE</scope>
    <source>
        <strain evidence="3">PWN146_assembly</strain>
    </source>
</reference>
<dbReference type="EMBL" id="LT575491">
    <property type="protein sequence ID" value="SAY46441.1"/>
    <property type="molecule type" value="Genomic_DNA"/>
</dbReference>
<keyword evidence="2" id="KW-1133">Transmembrane helix</keyword>
<accession>A0A1C3HN30</accession>
<feature type="compositionally biased region" description="Basic and acidic residues" evidence="1">
    <location>
        <begin position="139"/>
        <end position="150"/>
    </location>
</feature>
<feature type="transmembrane region" description="Helical" evidence="2">
    <location>
        <begin position="76"/>
        <end position="97"/>
    </location>
</feature>
<dbReference type="RefSeq" id="WP_172691695.1">
    <property type="nucleotide sequence ID" value="NZ_JARCFX010000039.1"/>
</dbReference>
<protein>
    <submittedName>
        <fullName evidence="3">Uncharacterized protein</fullName>
    </submittedName>
</protein>
<gene>
    <name evidence="3" type="ORF">PWN146_05210</name>
</gene>
<feature type="region of interest" description="Disordered" evidence="1">
    <location>
        <begin position="139"/>
        <end position="168"/>
    </location>
</feature>
<organism evidence="3">
    <name type="scientific">Serratia marcescens</name>
    <dbReference type="NCBI Taxonomy" id="615"/>
    <lineage>
        <taxon>Bacteria</taxon>
        <taxon>Pseudomonadati</taxon>
        <taxon>Pseudomonadota</taxon>
        <taxon>Gammaproteobacteria</taxon>
        <taxon>Enterobacterales</taxon>
        <taxon>Yersiniaceae</taxon>
        <taxon>Serratia</taxon>
    </lineage>
</organism>
<sequence length="168" mass="18636">MNINLLGIKISPASGALFRSEWREHRAAVLLFIGEVFCTWVLILGGVVLSLAGVALMEPAAQSPDQVVALSLGMPYSVFSFRLAISVLMLAVPATALRILHHFYCAAELEYCCITDYLDARRPEVRRHLEKCQRRREVTQQRDFGSEAVRDGVSVISPDASDNEDNKS</sequence>
<evidence type="ECO:0000256" key="2">
    <source>
        <dbReference type="SAM" id="Phobius"/>
    </source>
</evidence>
<dbReference type="AlphaFoldDB" id="A0A1C3HN30"/>
<evidence type="ECO:0000313" key="3">
    <source>
        <dbReference type="EMBL" id="SAY46441.1"/>
    </source>
</evidence>